<feature type="region of interest" description="Disordered" evidence="5">
    <location>
        <begin position="338"/>
        <end position="358"/>
    </location>
</feature>
<evidence type="ECO:0000256" key="1">
    <source>
        <dbReference type="ARBA" id="ARBA00004141"/>
    </source>
</evidence>
<proteinExistence type="predicted"/>
<dbReference type="PANTHER" id="PTHR48021">
    <property type="match status" value="1"/>
</dbReference>
<dbReference type="AlphaFoldDB" id="A0A336LN75"/>
<feature type="region of interest" description="Disordered" evidence="5">
    <location>
        <begin position="1"/>
        <end position="20"/>
    </location>
</feature>
<dbReference type="Gene3D" id="1.20.1250.20">
    <property type="entry name" value="MFS general substrate transporter like domains"/>
    <property type="match status" value="2"/>
</dbReference>
<feature type="transmembrane region" description="Helical" evidence="6">
    <location>
        <begin position="86"/>
        <end position="107"/>
    </location>
</feature>
<evidence type="ECO:0000256" key="5">
    <source>
        <dbReference type="SAM" id="MobiDB-lite"/>
    </source>
</evidence>
<evidence type="ECO:0000313" key="8">
    <source>
        <dbReference type="EMBL" id="SSW99064.1"/>
    </source>
</evidence>
<dbReference type="PROSITE" id="PS50850">
    <property type="entry name" value="MFS"/>
    <property type="match status" value="1"/>
</dbReference>
<comment type="subcellular location">
    <subcellularLocation>
        <location evidence="1">Membrane</location>
        <topology evidence="1">Multi-pass membrane protein</topology>
    </subcellularLocation>
</comment>
<keyword evidence="2 6" id="KW-0812">Transmembrane</keyword>
<evidence type="ECO:0000259" key="7">
    <source>
        <dbReference type="PROSITE" id="PS50850"/>
    </source>
</evidence>
<dbReference type="PROSITE" id="PS00217">
    <property type="entry name" value="SUGAR_TRANSPORT_2"/>
    <property type="match status" value="1"/>
</dbReference>
<reference evidence="8" key="1">
    <citation type="submission" date="2018-04" db="EMBL/GenBank/DDBJ databases">
        <authorList>
            <person name="Go L.Y."/>
            <person name="Mitchell J.A."/>
        </authorList>
    </citation>
    <scope>NUCLEOTIDE SEQUENCE</scope>
    <source>
        <tissue evidence="8">Whole organism</tissue>
    </source>
</reference>
<sequence>MGKHAYNVSDNKTVNGSENMAEKCERPEVSTFRRILPQVLASSAKNFLLLDLGMSIAFPTIVIPALRGLKNRDDDEFLWLTDVQASWFASVAYICQPVGSVLSGIVLEPLGRKRSMILVNIPHIIAWLMLYFAGSLTELFIAAILLGLGVGFMEAPIITYVGEITEPSIRGILTAAAFYAYKVLPPGWSSFDKHTDNLHNVGDLNYIPMILFFTLAFSTSVGIMPVPWMLVSEVFPYKTRGMASGVVAALNYIMSFITTKTYLNLERSLSLWGTIFLYGLFGVLGFIFIFLFVPETERRTLEDIEVHFSDNNRKMTDRKIQKNTSFDDILAAQSGKAFKNGKPQNQINGCDNKAYDGP</sequence>
<dbReference type="Pfam" id="PF00083">
    <property type="entry name" value="Sugar_tr"/>
    <property type="match status" value="2"/>
</dbReference>
<dbReference type="VEuPathDB" id="VectorBase:CSON014625"/>
<dbReference type="EMBL" id="UFQT01000083">
    <property type="protein sequence ID" value="SSX19446.1"/>
    <property type="molecule type" value="Genomic_DNA"/>
</dbReference>
<dbReference type="OMA" id="TIWPEPS"/>
<feature type="transmembrane region" description="Helical" evidence="6">
    <location>
        <begin position="47"/>
        <end position="66"/>
    </location>
</feature>
<dbReference type="InterPro" id="IPR005829">
    <property type="entry name" value="Sugar_transporter_CS"/>
</dbReference>
<gene>
    <name evidence="9" type="primary">CSON014625</name>
</gene>
<dbReference type="InterPro" id="IPR036259">
    <property type="entry name" value="MFS_trans_sf"/>
</dbReference>
<dbReference type="PANTHER" id="PTHR48021:SF39">
    <property type="entry name" value="MAJOR FACILITATOR SUPERFAMILY (MFS) PROFILE DOMAIN-CONTAINING PROTEIN"/>
    <property type="match status" value="1"/>
</dbReference>
<name>A0A336LN75_CULSO</name>
<feature type="transmembrane region" description="Helical" evidence="6">
    <location>
        <begin position="204"/>
        <end position="230"/>
    </location>
</feature>
<evidence type="ECO:0000256" key="2">
    <source>
        <dbReference type="ARBA" id="ARBA00022692"/>
    </source>
</evidence>
<dbReference type="GO" id="GO:0022857">
    <property type="term" value="F:transmembrane transporter activity"/>
    <property type="evidence" value="ECO:0007669"/>
    <property type="project" value="InterPro"/>
</dbReference>
<protein>
    <submittedName>
        <fullName evidence="9">CSON014625 protein</fullName>
    </submittedName>
</protein>
<feature type="compositionally biased region" description="Polar residues" evidence="5">
    <location>
        <begin position="8"/>
        <end position="18"/>
    </location>
</feature>
<evidence type="ECO:0000313" key="9">
    <source>
        <dbReference type="EMBL" id="SSX19446.1"/>
    </source>
</evidence>
<keyword evidence="4 6" id="KW-0472">Membrane</keyword>
<organism evidence="9">
    <name type="scientific">Culicoides sonorensis</name>
    <name type="common">Biting midge</name>
    <dbReference type="NCBI Taxonomy" id="179676"/>
    <lineage>
        <taxon>Eukaryota</taxon>
        <taxon>Metazoa</taxon>
        <taxon>Ecdysozoa</taxon>
        <taxon>Arthropoda</taxon>
        <taxon>Hexapoda</taxon>
        <taxon>Insecta</taxon>
        <taxon>Pterygota</taxon>
        <taxon>Neoptera</taxon>
        <taxon>Endopterygota</taxon>
        <taxon>Diptera</taxon>
        <taxon>Nematocera</taxon>
        <taxon>Chironomoidea</taxon>
        <taxon>Ceratopogonidae</taxon>
        <taxon>Ceratopogoninae</taxon>
        <taxon>Culicoides</taxon>
        <taxon>Monoculicoides</taxon>
    </lineage>
</organism>
<dbReference type="SUPFAM" id="SSF103473">
    <property type="entry name" value="MFS general substrate transporter"/>
    <property type="match status" value="2"/>
</dbReference>
<dbReference type="EMBL" id="UFQS01000083">
    <property type="protein sequence ID" value="SSW99064.1"/>
    <property type="molecule type" value="Genomic_DNA"/>
</dbReference>
<feature type="transmembrane region" description="Helical" evidence="6">
    <location>
        <begin position="116"/>
        <end position="133"/>
    </location>
</feature>
<dbReference type="InterPro" id="IPR005828">
    <property type="entry name" value="MFS_sugar_transport-like"/>
</dbReference>
<evidence type="ECO:0000256" key="3">
    <source>
        <dbReference type="ARBA" id="ARBA00022989"/>
    </source>
</evidence>
<dbReference type="InterPro" id="IPR020846">
    <property type="entry name" value="MFS_dom"/>
</dbReference>
<accession>A0A336LN75</accession>
<feature type="transmembrane region" description="Helical" evidence="6">
    <location>
        <begin position="168"/>
        <end position="184"/>
    </location>
</feature>
<keyword evidence="3 6" id="KW-1133">Transmembrane helix</keyword>
<evidence type="ECO:0000256" key="4">
    <source>
        <dbReference type="ARBA" id="ARBA00023136"/>
    </source>
</evidence>
<feature type="transmembrane region" description="Helical" evidence="6">
    <location>
        <begin position="139"/>
        <end position="161"/>
    </location>
</feature>
<evidence type="ECO:0000256" key="6">
    <source>
        <dbReference type="SAM" id="Phobius"/>
    </source>
</evidence>
<dbReference type="InterPro" id="IPR050549">
    <property type="entry name" value="MFS_Trehalose_Transporter"/>
</dbReference>
<feature type="transmembrane region" description="Helical" evidence="6">
    <location>
        <begin position="242"/>
        <end position="263"/>
    </location>
</feature>
<reference evidence="9" key="2">
    <citation type="submission" date="2018-07" db="EMBL/GenBank/DDBJ databases">
        <authorList>
            <person name="Quirk P.G."/>
            <person name="Krulwich T.A."/>
        </authorList>
    </citation>
    <scope>NUCLEOTIDE SEQUENCE</scope>
</reference>
<feature type="transmembrane region" description="Helical" evidence="6">
    <location>
        <begin position="269"/>
        <end position="293"/>
    </location>
</feature>
<dbReference type="GO" id="GO:0016020">
    <property type="term" value="C:membrane"/>
    <property type="evidence" value="ECO:0007669"/>
    <property type="project" value="UniProtKB-SubCell"/>
</dbReference>
<feature type="domain" description="Major facilitator superfamily (MFS) profile" evidence="7">
    <location>
        <begin position="1"/>
        <end position="297"/>
    </location>
</feature>